<keyword evidence="3" id="KW-1185">Reference proteome</keyword>
<dbReference type="SUPFAM" id="SSF51905">
    <property type="entry name" value="FAD/NAD(P)-binding domain"/>
    <property type="match status" value="1"/>
</dbReference>
<dbReference type="KEGG" id="pbf:CFX0092_A2688"/>
<gene>
    <name evidence="2" type="ORF">CFX0092_A2688</name>
</gene>
<sequence length="394" mass="44875">MSKVETIDVLIIGSGPAGTSTALHLLKSDPAWAGRIIIVDKAVHPREKLCGGGLTHLGQNILADLGLELEPRHFEVKEARLVYRGQSYSFYGDPVFRIVRRDEFDQWLARTAEKRGVQLREGEAVKEINPRDEYVEVITERAVYHAQVLVGADGSRSFVRRKLKWDDDSRVARLVEVLTPEDPAATPEFREAVAVFDFTPLDDGLQGYYWDFPSFIKGQAYMNRGVFDSRARPEKDKADLKEILGGEMAERDRELDDYELKGHPIRWWSSDGRFAQPRVILVGDAAGADPLMGEGISFALGYGQPAAEAIRDAFARADFSFDTYGARLKRHPLFVQLSVRTWLARFVYRINNPMVVRIGWRVMQLLVRLTPWRRRDYVPGRRPDFRLTDTASQH</sequence>
<dbReference type="PANTHER" id="PTHR42685:SF22">
    <property type="entry name" value="CONDITIONED MEDIUM FACTOR RECEPTOR 1"/>
    <property type="match status" value="1"/>
</dbReference>
<dbReference type="EMBL" id="LN890655">
    <property type="protein sequence ID" value="CUS04566.2"/>
    <property type="molecule type" value="Genomic_DNA"/>
</dbReference>
<organism evidence="2 3">
    <name type="scientific">Candidatus Promineifilum breve</name>
    <dbReference type="NCBI Taxonomy" id="1806508"/>
    <lineage>
        <taxon>Bacteria</taxon>
        <taxon>Bacillati</taxon>
        <taxon>Chloroflexota</taxon>
        <taxon>Ardenticatenia</taxon>
        <taxon>Candidatus Promineifilales</taxon>
        <taxon>Candidatus Promineifilaceae</taxon>
        <taxon>Candidatus Promineifilum</taxon>
    </lineage>
</organism>
<dbReference type="AlphaFoldDB" id="A0A160T3H1"/>
<dbReference type="InterPro" id="IPR050407">
    <property type="entry name" value="Geranylgeranyl_reductase"/>
</dbReference>
<dbReference type="InterPro" id="IPR036188">
    <property type="entry name" value="FAD/NAD-bd_sf"/>
</dbReference>
<dbReference type="PRINTS" id="PR00420">
    <property type="entry name" value="RNGMNOXGNASE"/>
</dbReference>
<dbReference type="Gene3D" id="3.50.50.60">
    <property type="entry name" value="FAD/NAD(P)-binding domain"/>
    <property type="match status" value="1"/>
</dbReference>
<reference evidence="2" key="1">
    <citation type="submission" date="2016-01" db="EMBL/GenBank/DDBJ databases">
        <authorList>
            <person name="Mcilroy J.S."/>
            <person name="Karst M S."/>
            <person name="Albertsen M."/>
        </authorList>
    </citation>
    <scope>NUCLEOTIDE SEQUENCE</scope>
    <source>
        <strain evidence="2">Cfx-K</strain>
    </source>
</reference>
<dbReference type="OrthoDB" id="9806565at2"/>
<feature type="domain" description="FAD-binding" evidence="1">
    <location>
        <begin position="7"/>
        <end position="296"/>
    </location>
</feature>
<dbReference type="GO" id="GO:0071949">
    <property type="term" value="F:FAD binding"/>
    <property type="evidence" value="ECO:0007669"/>
    <property type="project" value="InterPro"/>
</dbReference>
<accession>A0A160T3H1</accession>
<proteinExistence type="predicted"/>
<dbReference type="Proteomes" id="UP000215027">
    <property type="component" value="Chromosome I"/>
</dbReference>
<dbReference type="PANTHER" id="PTHR42685">
    <property type="entry name" value="GERANYLGERANYL DIPHOSPHATE REDUCTASE"/>
    <property type="match status" value="1"/>
</dbReference>
<dbReference type="InterPro" id="IPR002938">
    <property type="entry name" value="FAD-bd"/>
</dbReference>
<evidence type="ECO:0000259" key="1">
    <source>
        <dbReference type="Pfam" id="PF01494"/>
    </source>
</evidence>
<protein>
    <recommendedName>
        <fullName evidence="1">FAD-binding domain-containing protein</fullName>
    </recommendedName>
</protein>
<evidence type="ECO:0000313" key="3">
    <source>
        <dbReference type="Proteomes" id="UP000215027"/>
    </source>
</evidence>
<dbReference type="RefSeq" id="WP_095043884.1">
    <property type="nucleotide sequence ID" value="NZ_LN890655.1"/>
</dbReference>
<evidence type="ECO:0000313" key="2">
    <source>
        <dbReference type="EMBL" id="CUS04566.2"/>
    </source>
</evidence>
<dbReference type="Pfam" id="PF01494">
    <property type="entry name" value="FAD_binding_3"/>
    <property type="match status" value="1"/>
</dbReference>
<name>A0A160T3H1_9CHLR</name>